<proteinExistence type="inferred from homology"/>
<dbReference type="CDD" id="cd07989">
    <property type="entry name" value="LPLAT_AGPAT-like"/>
    <property type="match status" value="1"/>
</dbReference>
<name>A0A512IU48_9HYPH</name>
<dbReference type="GO" id="GO:0016746">
    <property type="term" value="F:acyltransferase activity"/>
    <property type="evidence" value="ECO:0007669"/>
    <property type="project" value="UniProtKB-KW"/>
</dbReference>
<dbReference type="RefSeq" id="WP_147081340.1">
    <property type="nucleotide sequence ID" value="NZ_BJZT01000040.1"/>
</dbReference>
<dbReference type="GO" id="GO:0006631">
    <property type="term" value="P:fatty acid metabolic process"/>
    <property type="evidence" value="ECO:0007669"/>
    <property type="project" value="TreeGrafter"/>
</dbReference>
<evidence type="ECO:0000256" key="6">
    <source>
        <dbReference type="SAM" id="Phobius"/>
    </source>
</evidence>
<dbReference type="InterPro" id="IPR002123">
    <property type="entry name" value="Plipid/glycerol_acylTrfase"/>
</dbReference>
<keyword evidence="2" id="KW-0436">Ligase</keyword>
<keyword evidence="8" id="KW-0012">Acyltransferase</keyword>
<keyword evidence="8" id="KW-0808">Transferase</keyword>
<dbReference type="AlphaFoldDB" id="A0A512IU48"/>
<feature type="transmembrane region" description="Helical" evidence="6">
    <location>
        <begin position="174"/>
        <end position="192"/>
    </location>
</feature>
<feature type="transmembrane region" description="Helical" evidence="6">
    <location>
        <begin position="48"/>
        <end position="68"/>
    </location>
</feature>
<keyword evidence="4 6" id="KW-1133">Transmembrane helix</keyword>
<evidence type="ECO:0000256" key="1">
    <source>
        <dbReference type="ARBA" id="ARBA00006432"/>
    </source>
</evidence>
<evidence type="ECO:0000259" key="7">
    <source>
        <dbReference type="SMART" id="SM00563"/>
    </source>
</evidence>
<evidence type="ECO:0000256" key="5">
    <source>
        <dbReference type="ARBA" id="ARBA00023136"/>
    </source>
</evidence>
<evidence type="ECO:0000256" key="3">
    <source>
        <dbReference type="ARBA" id="ARBA00022692"/>
    </source>
</evidence>
<dbReference type="GO" id="GO:0031956">
    <property type="term" value="F:medium-chain fatty acid-CoA ligase activity"/>
    <property type="evidence" value="ECO:0007669"/>
    <property type="project" value="TreeGrafter"/>
</dbReference>
<feature type="transmembrane region" description="Helical" evidence="6">
    <location>
        <begin position="372"/>
        <end position="394"/>
    </location>
</feature>
<gene>
    <name evidence="8" type="ORF">MHA02_36210</name>
</gene>
<keyword evidence="5 6" id="KW-0472">Membrane</keyword>
<dbReference type="SMART" id="SM00563">
    <property type="entry name" value="PlsC"/>
    <property type="match status" value="1"/>
</dbReference>
<feature type="transmembrane region" description="Helical" evidence="6">
    <location>
        <begin position="88"/>
        <end position="105"/>
    </location>
</feature>
<dbReference type="Proteomes" id="UP000321258">
    <property type="component" value="Unassembled WGS sequence"/>
</dbReference>
<dbReference type="InterPro" id="IPR042099">
    <property type="entry name" value="ANL_N_sf"/>
</dbReference>
<keyword evidence="3 6" id="KW-0812">Transmembrane</keyword>
<organism evidence="8 9">
    <name type="scientific">Methylobacterium haplocladii</name>
    <dbReference type="NCBI Taxonomy" id="1176176"/>
    <lineage>
        <taxon>Bacteria</taxon>
        <taxon>Pseudomonadati</taxon>
        <taxon>Pseudomonadota</taxon>
        <taxon>Alphaproteobacteria</taxon>
        <taxon>Hyphomicrobiales</taxon>
        <taxon>Methylobacteriaceae</taxon>
        <taxon>Methylobacterium</taxon>
    </lineage>
</organism>
<dbReference type="CDD" id="cd06173">
    <property type="entry name" value="MFS_MefA_like"/>
    <property type="match status" value="1"/>
</dbReference>
<evidence type="ECO:0000256" key="2">
    <source>
        <dbReference type="ARBA" id="ARBA00022598"/>
    </source>
</evidence>
<evidence type="ECO:0000313" key="8">
    <source>
        <dbReference type="EMBL" id="GEP01234.1"/>
    </source>
</evidence>
<dbReference type="InterPro" id="IPR036259">
    <property type="entry name" value="MFS_trans_sf"/>
</dbReference>
<dbReference type="Pfam" id="PF07690">
    <property type="entry name" value="MFS_1"/>
    <property type="match status" value="1"/>
</dbReference>
<feature type="transmembrane region" description="Helical" evidence="6">
    <location>
        <begin position="228"/>
        <end position="250"/>
    </location>
</feature>
<evidence type="ECO:0000256" key="4">
    <source>
        <dbReference type="ARBA" id="ARBA00022989"/>
    </source>
</evidence>
<feature type="transmembrane region" description="Helical" evidence="6">
    <location>
        <begin position="111"/>
        <end position="132"/>
    </location>
</feature>
<feature type="transmembrane region" description="Helical" evidence="6">
    <location>
        <begin position="262"/>
        <end position="285"/>
    </location>
</feature>
<dbReference type="InterPro" id="IPR011701">
    <property type="entry name" value="MFS"/>
</dbReference>
<dbReference type="InterPro" id="IPR000873">
    <property type="entry name" value="AMP-dep_synth/lig_dom"/>
</dbReference>
<dbReference type="PROSITE" id="PS00455">
    <property type="entry name" value="AMP_BINDING"/>
    <property type="match status" value="1"/>
</dbReference>
<feature type="domain" description="Phospholipid/glycerol acyltransferase" evidence="7">
    <location>
        <begin position="457"/>
        <end position="567"/>
    </location>
</feature>
<dbReference type="Gene3D" id="3.40.50.12780">
    <property type="entry name" value="N-terminal domain of ligase-like"/>
    <property type="match status" value="1"/>
</dbReference>
<reference evidence="8 9" key="1">
    <citation type="submission" date="2019-07" db="EMBL/GenBank/DDBJ databases">
        <title>Whole genome shotgun sequence of Methylobacterium haplocladii NBRC 107714.</title>
        <authorList>
            <person name="Hosoyama A."/>
            <person name="Uohara A."/>
            <person name="Ohji S."/>
            <person name="Ichikawa N."/>
        </authorList>
    </citation>
    <scope>NUCLEOTIDE SEQUENCE [LARGE SCALE GENOMIC DNA]</scope>
    <source>
        <strain evidence="8 9">NBRC 107714</strain>
    </source>
</reference>
<feature type="transmembrane region" description="Helical" evidence="6">
    <location>
        <begin position="144"/>
        <end position="168"/>
    </location>
</feature>
<feature type="transmembrane region" description="Helical" evidence="6">
    <location>
        <begin position="836"/>
        <end position="857"/>
    </location>
</feature>
<dbReference type="NCBIfam" id="NF005291">
    <property type="entry name" value="PRK06814.1"/>
    <property type="match status" value="1"/>
</dbReference>
<sequence length="1139" mass="121601">MFASLMTTRRFAPLFWCQFFSAFNDNFLKNALALLILFKVGETGTDPGHGGILVTLASAVFIGPFFVLSGLGGQLADRYDKAVLAKRLKFAEIFAALLSVLGFWLQSVPLLFASLGTFGIIAALFGPIKYGILPDHLKREELTAGNALVEAATFLAILLGTITAGLAMAMGGHALALGAGLMTFAVLCWIAARQIPRTGEGDPTLKIDANIARSTIELLRDLWSDTRLWRGSIIVSWFWLVGVVVLSLLPVLVRQTLNGTEIVATTLLAVFSIGIAVGSALASWLASGRIVLLPTPVGALLMGAFGLDLAWTVSHAVPAIGEPIGALAFLGDPTGLRLLIDFAGLAIAGGLYIVPSFAAVQAWTPKEKRARVIGAVNVITAAFMVGGTLALAALQAAGLSMGQLFALIAVLNLVVGVIVFKIMPTSPFRDFLSIFFRAFYRLEVKGLENVEKAGPNAIIALNHVSFLDAPLALSLLDQEPVFAIDHGIAQRWWVKPFLKITKAMPLDPTRPLATRTLINAVKNGETLIIFPEGRLTVTGSLMKVYDGAGLIADKSGAMVVPVKIDGPEQTVFSRLSREQVRRRWWPKITVTIMEPVKLAVDPELKGKNRRRAAGAALYDIMSDLMFETTDIDRSVMAALIEAGDRHGWHRTALEDPVTGTMTYARLVMGANILGRKLMPLAPEGGTVGLMLPNANGAAVTFFALASAGRVPAMINFSAGPASVLSACKAAQVDTIVTSRAFIEKGRLGSLIEGLEGKVKLVYLEDVRATVSTGDKLRGLVAPRKPLVKRTGSDPVAILFTSGSEGTPKGVVLAHRNMLANTAQAAARIDFGRRDKVFNVLPVFHAFGLTAGLVLPLVSGVPVYLYPSPLHYRIVPELIYGSNATFLFGTDTFLTGYAKAAHPYDLRSLRYVVAGAEKVKDSTRKTWSEKFGLRILEGYGVSECGPVVALNTPMFNRFGTVGRLLPGIEHRLESVPGIEEGGRLSVKGPNVMLGYYRAEKPGVLEPPPGGWHDTGDIVAIDAEGFVAIKGRAKRFAKIAGEMISLATVETLAAELWPEAPSAVAAVPDARKGERLILFTEAKGATRPAYQAFAKSKGAPELGVPAEVVILDKLPMLGSGKVDQVGVTKLAKERSETSQAA</sequence>
<dbReference type="Pfam" id="PF01553">
    <property type="entry name" value="Acyltransferase"/>
    <property type="match status" value="1"/>
</dbReference>
<dbReference type="GO" id="GO:0022857">
    <property type="term" value="F:transmembrane transporter activity"/>
    <property type="evidence" value="ECO:0007669"/>
    <property type="project" value="InterPro"/>
</dbReference>
<dbReference type="EMBL" id="BJZT01000040">
    <property type="protein sequence ID" value="GEP01234.1"/>
    <property type="molecule type" value="Genomic_DNA"/>
</dbReference>
<dbReference type="OrthoDB" id="9803968at2"/>
<dbReference type="PANTHER" id="PTHR43201">
    <property type="entry name" value="ACYL-COA SYNTHETASE"/>
    <property type="match status" value="1"/>
</dbReference>
<dbReference type="PANTHER" id="PTHR43201:SF5">
    <property type="entry name" value="MEDIUM-CHAIN ACYL-COA LIGASE ACSF2, MITOCHONDRIAL"/>
    <property type="match status" value="1"/>
</dbReference>
<feature type="transmembrane region" description="Helical" evidence="6">
    <location>
        <begin position="297"/>
        <end position="318"/>
    </location>
</feature>
<protein>
    <submittedName>
        <fullName evidence="8">Acyl-[ACP]--phospholipid O-acyltransferase</fullName>
    </submittedName>
</protein>
<dbReference type="InterPro" id="IPR045851">
    <property type="entry name" value="AMP-bd_C_sf"/>
</dbReference>
<evidence type="ECO:0000313" key="9">
    <source>
        <dbReference type="Proteomes" id="UP000321258"/>
    </source>
</evidence>
<dbReference type="Gene3D" id="3.30.300.30">
    <property type="match status" value="1"/>
</dbReference>
<comment type="caution">
    <text evidence="8">The sequence shown here is derived from an EMBL/GenBank/DDBJ whole genome shotgun (WGS) entry which is preliminary data.</text>
</comment>
<feature type="transmembrane region" description="Helical" evidence="6">
    <location>
        <begin position="400"/>
        <end position="420"/>
    </location>
</feature>
<accession>A0A512IU48</accession>
<keyword evidence="9" id="KW-1185">Reference proteome</keyword>
<dbReference type="SUPFAM" id="SSF69593">
    <property type="entry name" value="Glycerol-3-phosphate (1)-acyltransferase"/>
    <property type="match status" value="1"/>
</dbReference>
<dbReference type="SUPFAM" id="SSF56801">
    <property type="entry name" value="Acetyl-CoA synthetase-like"/>
    <property type="match status" value="1"/>
</dbReference>
<dbReference type="Pfam" id="PF00501">
    <property type="entry name" value="AMP-binding"/>
    <property type="match status" value="1"/>
</dbReference>
<dbReference type="SUPFAM" id="SSF103473">
    <property type="entry name" value="MFS general substrate transporter"/>
    <property type="match status" value="1"/>
</dbReference>
<dbReference type="Gene3D" id="1.20.1250.20">
    <property type="entry name" value="MFS general substrate transporter like domains"/>
    <property type="match status" value="1"/>
</dbReference>
<dbReference type="InterPro" id="IPR020845">
    <property type="entry name" value="AMP-binding_CS"/>
</dbReference>
<comment type="similarity">
    <text evidence="1">Belongs to the ATP-dependent AMP-binding enzyme family.</text>
</comment>
<feature type="transmembrane region" description="Helical" evidence="6">
    <location>
        <begin position="338"/>
        <end position="360"/>
    </location>
</feature>